<dbReference type="InterPro" id="IPR036409">
    <property type="entry name" value="Aldolase_II/adducin_N_sf"/>
</dbReference>
<proteinExistence type="predicted"/>
<gene>
    <name evidence="1" type="ORF">P344_04760</name>
</gene>
<keyword evidence="2" id="KW-1185">Reference proteome</keyword>
<name>W6AX16_9MOLU</name>
<reference evidence="1 2" key="1">
    <citation type="submission" date="2013-09" db="EMBL/GenBank/DDBJ databases">
        <title>Complete genome sequence of Spiroplasma mirum suckling mouse cataract agent.</title>
        <authorList>
            <person name="Landry C.A."/>
            <person name="Bastian F.O."/>
            <person name="Thune R.L."/>
        </authorList>
    </citation>
    <scope>NUCLEOTIDE SEQUENCE [LARGE SCALE GENOMIC DNA]</scope>
    <source>
        <strain evidence="1 2">SMCA</strain>
    </source>
</reference>
<dbReference type="HOGENOM" id="CLU_3296733_0_0_14"/>
<dbReference type="Proteomes" id="UP000019260">
    <property type="component" value="Chromosome"/>
</dbReference>
<protein>
    <recommendedName>
        <fullName evidence="3">L-ribulose-5-phosphate 4-epimerase</fullName>
    </recommendedName>
</protein>
<dbReference type="AlphaFoldDB" id="W6AX16"/>
<dbReference type="EMBL" id="CP006720">
    <property type="protein sequence ID" value="AHI58274.1"/>
    <property type="molecule type" value="Genomic_DNA"/>
</dbReference>
<evidence type="ECO:0008006" key="3">
    <source>
        <dbReference type="Google" id="ProtNLM"/>
    </source>
</evidence>
<dbReference type="STRING" id="838561.P344_04760"/>
<dbReference type="SUPFAM" id="SSF53639">
    <property type="entry name" value="AraD/HMP-PK domain-like"/>
    <property type="match status" value="1"/>
</dbReference>
<sequence length="40" mass="4714">MLEELKQKVLISNLKLVEYNLFTFIWGNVSDIDRDKGLMV</sequence>
<accession>W6AX16</accession>
<dbReference type="PATRIC" id="fig|838561.3.peg.912"/>
<dbReference type="eggNOG" id="COG0235">
    <property type="taxonomic scope" value="Bacteria"/>
</dbReference>
<organism evidence="1 2">
    <name type="scientific">Spiroplasma mirum ATCC 29335</name>
    <dbReference type="NCBI Taxonomy" id="838561"/>
    <lineage>
        <taxon>Bacteria</taxon>
        <taxon>Bacillati</taxon>
        <taxon>Mycoplasmatota</taxon>
        <taxon>Mollicutes</taxon>
        <taxon>Entomoplasmatales</taxon>
        <taxon>Spiroplasmataceae</taxon>
        <taxon>Spiroplasma</taxon>
    </lineage>
</organism>
<evidence type="ECO:0000313" key="1">
    <source>
        <dbReference type="EMBL" id="AHI58274.1"/>
    </source>
</evidence>
<dbReference type="KEGG" id="smia:P344_04760"/>
<evidence type="ECO:0000313" key="2">
    <source>
        <dbReference type="Proteomes" id="UP000019260"/>
    </source>
</evidence>